<dbReference type="AlphaFoldDB" id="A0A1G8Y0U7"/>
<organism evidence="1 2">
    <name type="scientific">Catalinimonas alkaloidigena</name>
    <dbReference type="NCBI Taxonomy" id="1075417"/>
    <lineage>
        <taxon>Bacteria</taxon>
        <taxon>Pseudomonadati</taxon>
        <taxon>Bacteroidota</taxon>
        <taxon>Cytophagia</taxon>
        <taxon>Cytophagales</taxon>
        <taxon>Catalimonadaceae</taxon>
        <taxon>Catalinimonas</taxon>
    </lineage>
</organism>
<evidence type="ECO:0000313" key="1">
    <source>
        <dbReference type="EMBL" id="SDJ95650.1"/>
    </source>
</evidence>
<dbReference type="Proteomes" id="UP000198510">
    <property type="component" value="Unassembled WGS sequence"/>
</dbReference>
<name>A0A1G8Y0U7_9BACT</name>
<dbReference type="EMBL" id="FNFO01000001">
    <property type="protein sequence ID" value="SDJ95650.1"/>
    <property type="molecule type" value="Genomic_DNA"/>
</dbReference>
<accession>A0A1G8Y0U7</accession>
<proteinExistence type="predicted"/>
<sequence length="58" mass="6663">MVGIRSDGPKQATKLTKFVLLSKYSSAQEAFFYELFSVTVLYFLDLESLILRAEIVWV</sequence>
<keyword evidence="2" id="KW-1185">Reference proteome</keyword>
<evidence type="ECO:0000313" key="2">
    <source>
        <dbReference type="Proteomes" id="UP000198510"/>
    </source>
</evidence>
<gene>
    <name evidence="1" type="ORF">SAMN05421823_101516</name>
</gene>
<protein>
    <submittedName>
        <fullName evidence="1">Uncharacterized protein</fullName>
    </submittedName>
</protein>
<reference evidence="1 2" key="1">
    <citation type="submission" date="2016-10" db="EMBL/GenBank/DDBJ databases">
        <authorList>
            <person name="de Groot N.N."/>
        </authorList>
    </citation>
    <scope>NUCLEOTIDE SEQUENCE [LARGE SCALE GENOMIC DNA]</scope>
    <source>
        <strain evidence="1 2">DSM 25186</strain>
    </source>
</reference>